<feature type="region of interest" description="Disordered" evidence="2">
    <location>
        <begin position="189"/>
        <end position="302"/>
    </location>
</feature>
<dbReference type="InterPro" id="IPR036483">
    <property type="entry name" value="PWI_dom_sf"/>
</dbReference>
<organism evidence="4 5">
    <name type="scientific">Caenorhabditis japonica</name>
    <dbReference type="NCBI Taxonomy" id="281687"/>
    <lineage>
        <taxon>Eukaryota</taxon>
        <taxon>Metazoa</taxon>
        <taxon>Ecdysozoa</taxon>
        <taxon>Nematoda</taxon>
        <taxon>Chromadorea</taxon>
        <taxon>Rhabditida</taxon>
        <taxon>Rhabditina</taxon>
        <taxon>Rhabditomorpha</taxon>
        <taxon>Rhabditoidea</taxon>
        <taxon>Rhabditidae</taxon>
        <taxon>Peloderinae</taxon>
        <taxon>Caenorhabditis</taxon>
    </lineage>
</organism>
<evidence type="ECO:0000256" key="1">
    <source>
        <dbReference type="ARBA" id="ARBA00022664"/>
    </source>
</evidence>
<dbReference type="AlphaFoldDB" id="A0A8R1E7C3"/>
<dbReference type="EnsemblMetazoa" id="CJA25461.1">
    <property type="protein sequence ID" value="CJA25461.1"/>
    <property type="gene ID" value="WBGene00181033"/>
</dbReference>
<dbReference type="InterPro" id="IPR052768">
    <property type="entry name" value="RBM25"/>
</dbReference>
<dbReference type="GO" id="GO:0006397">
    <property type="term" value="P:mRNA processing"/>
    <property type="evidence" value="ECO:0007669"/>
    <property type="project" value="UniProtKB-KW"/>
</dbReference>
<feature type="region of interest" description="Disordered" evidence="2">
    <location>
        <begin position="17"/>
        <end position="98"/>
    </location>
</feature>
<proteinExistence type="predicted"/>
<dbReference type="Proteomes" id="UP000005237">
    <property type="component" value="Unassembled WGS sequence"/>
</dbReference>
<reference evidence="4" key="2">
    <citation type="submission" date="2022-06" db="UniProtKB">
        <authorList>
            <consortium name="EnsemblMetazoa"/>
        </authorList>
    </citation>
    <scope>IDENTIFICATION</scope>
    <source>
        <strain evidence="4">DF5081</strain>
    </source>
</reference>
<feature type="compositionally biased region" description="Low complexity" evidence="2">
    <location>
        <begin position="23"/>
        <end position="45"/>
    </location>
</feature>
<dbReference type="InterPro" id="IPR002483">
    <property type="entry name" value="PWI_dom"/>
</dbReference>
<dbReference type="FunFam" id="1.20.1390.10:FF:000008">
    <property type="entry name" value="RNA Binding Motif protein homolog"/>
    <property type="match status" value="1"/>
</dbReference>
<accession>A0A8R1E7C3</accession>
<evidence type="ECO:0000259" key="3">
    <source>
        <dbReference type="PROSITE" id="PS51025"/>
    </source>
</evidence>
<keyword evidence="5" id="KW-1185">Reference proteome</keyword>
<dbReference type="Gene3D" id="1.20.1390.10">
    <property type="entry name" value="PWI domain"/>
    <property type="match status" value="1"/>
</dbReference>
<dbReference type="Pfam" id="PF01480">
    <property type="entry name" value="PWI"/>
    <property type="match status" value="1"/>
</dbReference>
<sequence length="484" mass="56405">MYNEIILRIVRAVLGRKYRRSRSTSGSSSSSNSTSSSRSASYSSRSRSRSPQRSKHSKRRRSASRGSEDSDEAREKRIMKQMMKEKEQAYHARLKRWESRERQMAKKYEKEERREHDRKKNTQKECKRLKTFLEDYEDERDDPKFFKSSLYFQRKRDYEKEREADQKDRIQELQEIEELKKQIMLEVENGQPTINVDEEALKRHNLKFQEEEARRKMRADSGSPNPHQPLGQSANGANGESESSDEESGSEKTSDVKIKEEIKVEQIEPPKEITVEATTTATEVTSSDSPAPSQNGGWKAIGDSSQQTSAQIARPVASGSAALTKKEAISPIPIAQRLNGVFGNDDEEDDIHKRKKMKPFEITREERMQVMSVDEKKELTKQIIRKIPLTKDELFIHKIEWEQLDQKWMQDRVRPWVAKKISSFFGEEDNTLCDFICEQIDKRTPPEQMLKDVAMIIDDDAEQFVIKLWRLLIYEGQARRMGIT</sequence>
<evidence type="ECO:0000313" key="4">
    <source>
        <dbReference type="EnsemblMetazoa" id="CJA25461.1"/>
    </source>
</evidence>
<evidence type="ECO:0000313" key="5">
    <source>
        <dbReference type="Proteomes" id="UP000005237"/>
    </source>
</evidence>
<feature type="compositionally biased region" description="Low complexity" evidence="2">
    <location>
        <begin position="275"/>
        <end position="287"/>
    </location>
</feature>
<evidence type="ECO:0000256" key="2">
    <source>
        <dbReference type="SAM" id="MobiDB-lite"/>
    </source>
</evidence>
<feature type="compositionally biased region" description="Polar residues" evidence="2">
    <location>
        <begin position="222"/>
        <end position="238"/>
    </location>
</feature>
<dbReference type="GO" id="GO:0000381">
    <property type="term" value="P:regulation of alternative mRNA splicing, via spliceosome"/>
    <property type="evidence" value="ECO:0007669"/>
    <property type="project" value="TreeGrafter"/>
</dbReference>
<dbReference type="GO" id="GO:0005681">
    <property type="term" value="C:spliceosomal complex"/>
    <property type="evidence" value="ECO:0007669"/>
    <property type="project" value="TreeGrafter"/>
</dbReference>
<dbReference type="PROSITE" id="PS51025">
    <property type="entry name" value="PWI"/>
    <property type="match status" value="1"/>
</dbReference>
<feature type="compositionally biased region" description="Basic residues" evidence="2">
    <location>
        <begin position="46"/>
        <end position="63"/>
    </location>
</feature>
<name>A0A8R1E7C3_CAEJA</name>
<keyword evidence="1" id="KW-0507">mRNA processing</keyword>
<dbReference type="SUPFAM" id="SSF101233">
    <property type="entry name" value="PWI domain"/>
    <property type="match status" value="1"/>
</dbReference>
<protein>
    <submittedName>
        <fullName evidence="4">PWI domain-containing protein</fullName>
    </submittedName>
</protein>
<dbReference type="PANTHER" id="PTHR18806">
    <property type="entry name" value="RBM25 PROTEIN"/>
    <property type="match status" value="1"/>
</dbReference>
<reference evidence="5" key="1">
    <citation type="submission" date="2010-08" db="EMBL/GenBank/DDBJ databases">
        <authorList>
            <consortium name="Caenorhabditis japonica Sequencing Consortium"/>
            <person name="Wilson R.K."/>
        </authorList>
    </citation>
    <scope>NUCLEOTIDE SEQUENCE [LARGE SCALE GENOMIC DNA]</scope>
    <source>
        <strain evidence="5">DF5081</strain>
    </source>
</reference>
<dbReference type="GO" id="GO:0003729">
    <property type="term" value="F:mRNA binding"/>
    <property type="evidence" value="ECO:0007669"/>
    <property type="project" value="TreeGrafter"/>
</dbReference>
<feature type="compositionally biased region" description="Basic and acidic residues" evidence="2">
    <location>
        <begin position="249"/>
        <end position="274"/>
    </location>
</feature>
<feature type="compositionally biased region" description="Basic and acidic residues" evidence="2">
    <location>
        <begin position="73"/>
        <end position="98"/>
    </location>
</feature>
<dbReference type="SMART" id="SM00311">
    <property type="entry name" value="PWI"/>
    <property type="match status" value="1"/>
</dbReference>
<feature type="compositionally biased region" description="Basic and acidic residues" evidence="2">
    <location>
        <begin position="199"/>
        <end position="214"/>
    </location>
</feature>
<dbReference type="PANTHER" id="PTHR18806:SF4">
    <property type="entry name" value="RNA-BINDING PROTEIN 25"/>
    <property type="match status" value="1"/>
</dbReference>
<feature type="domain" description="PWI" evidence="3">
    <location>
        <begin position="392"/>
        <end position="484"/>
    </location>
</feature>